<dbReference type="AlphaFoldDB" id="A0A139KSF7"/>
<evidence type="ECO:0000256" key="9">
    <source>
        <dbReference type="RuleBase" id="RU361169"/>
    </source>
</evidence>
<reference evidence="11 13" key="1">
    <citation type="journal article" date="2019" name="Nat. Med.">
        <title>A library of human gut bacterial isolates paired with longitudinal multiomics data enables mechanistic microbiome research.</title>
        <authorList>
            <person name="Poyet M."/>
            <person name="Groussin M."/>
            <person name="Gibbons S.M."/>
            <person name="Avila-Pacheco J."/>
            <person name="Jiang X."/>
            <person name="Kearney S.M."/>
            <person name="Perrotta A.R."/>
            <person name="Berdy B."/>
            <person name="Zhao S."/>
            <person name="Lieberman T.D."/>
            <person name="Swanson P.K."/>
            <person name="Smith M."/>
            <person name="Roesemann S."/>
            <person name="Alexander J.E."/>
            <person name="Rich S.A."/>
            <person name="Livny J."/>
            <person name="Vlamakis H."/>
            <person name="Clish C."/>
            <person name="Bullock K."/>
            <person name="Deik A."/>
            <person name="Scott J."/>
            <person name="Pierce K.A."/>
            <person name="Xavier R.J."/>
            <person name="Alm E.J."/>
        </authorList>
    </citation>
    <scope>NUCLEOTIDE SEQUENCE [LARGE SCALE GENOMIC DNA]</scope>
    <source>
        <strain evidence="11 13">BIOML-A160</strain>
    </source>
</reference>
<keyword evidence="4" id="KW-0325">Glycoprotein</keyword>
<feature type="chain" id="PRO_5042681796" evidence="10">
    <location>
        <begin position="20"/>
        <end position="462"/>
    </location>
</feature>
<dbReference type="InterPro" id="IPR000743">
    <property type="entry name" value="Glyco_hydro_28"/>
</dbReference>
<evidence type="ECO:0000256" key="8">
    <source>
        <dbReference type="ARBA" id="ARBA00037278"/>
    </source>
</evidence>
<dbReference type="RefSeq" id="WP_061448511.1">
    <property type="nucleotide sequence ID" value="NZ_CAKJYS010000001.1"/>
</dbReference>
<dbReference type="PANTHER" id="PTHR31736:SF9">
    <property type="entry name" value="ENDO-XYLOGALACTURONAN HYDROLASE A-RELATED"/>
    <property type="match status" value="1"/>
</dbReference>
<comment type="function">
    <text evidence="8">Pectinolytic enzyme involved in the degradation of xylogalacturonan (xga), a galacturonan backbone heavily substituted with xylose, and which is one important component of the hairy regions of pectin. Activity requires a galacturonic acid backbone substituted with xylose.</text>
</comment>
<dbReference type="InterPro" id="IPR011050">
    <property type="entry name" value="Pectin_lyase_fold/virulence"/>
</dbReference>
<dbReference type="STRING" id="28116.Bovatus_00022"/>
<keyword evidence="7" id="KW-0624">Polysaccharide degradation</keyword>
<evidence type="ECO:0000256" key="10">
    <source>
        <dbReference type="SAM" id="SignalP"/>
    </source>
</evidence>
<dbReference type="SUPFAM" id="SSF51126">
    <property type="entry name" value="Pectin lyase-like"/>
    <property type="match status" value="1"/>
</dbReference>
<comment type="similarity">
    <text evidence="1 9">Belongs to the glycosyl hydrolase 28 family.</text>
</comment>
<evidence type="ECO:0000256" key="4">
    <source>
        <dbReference type="ARBA" id="ARBA00023180"/>
    </source>
</evidence>
<dbReference type="GO" id="GO:0004650">
    <property type="term" value="F:polygalacturonase activity"/>
    <property type="evidence" value="ECO:0007669"/>
    <property type="project" value="InterPro"/>
</dbReference>
<keyword evidence="6 9" id="KW-0326">Glycosidase</keyword>
<evidence type="ECO:0000313" key="12">
    <source>
        <dbReference type="EMBL" id="MDC2742392.1"/>
    </source>
</evidence>
<organism evidence="11 13">
    <name type="scientific">Bacteroides ovatus</name>
    <dbReference type="NCBI Taxonomy" id="28116"/>
    <lineage>
        <taxon>Bacteria</taxon>
        <taxon>Pseudomonadati</taxon>
        <taxon>Bacteroidota</taxon>
        <taxon>Bacteroidia</taxon>
        <taxon>Bacteroidales</taxon>
        <taxon>Bacteroidaceae</taxon>
        <taxon>Bacteroides</taxon>
    </lineage>
</organism>
<evidence type="ECO:0000256" key="7">
    <source>
        <dbReference type="ARBA" id="ARBA00023326"/>
    </source>
</evidence>
<dbReference type="Proteomes" id="UP000365824">
    <property type="component" value="Unassembled WGS sequence"/>
</dbReference>
<evidence type="ECO:0000256" key="6">
    <source>
        <dbReference type="ARBA" id="ARBA00023295"/>
    </source>
</evidence>
<gene>
    <name evidence="11" type="ORF">F3F25_14635</name>
    <name evidence="12" type="ORF">PO382_09155</name>
</gene>
<proteinExistence type="inferred from homology"/>
<protein>
    <submittedName>
        <fullName evidence="11">Glycoside hydrolase</fullName>
    </submittedName>
    <submittedName>
        <fullName evidence="12">Glycosyl hydrolase family 28 protein</fullName>
    </submittedName>
</protein>
<dbReference type="Gene3D" id="2.160.20.10">
    <property type="entry name" value="Single-stranded right-handed beta-helix, Pectin lyase-like"/>
    <property type="match status" value="1"/>
</dbReference>
<keyword evidence="10" id="KW-0732">Signal</keyword>
<accession>A0A139KSF7</accession>
<dbReference type="EMBL" id="JAQNZF010000009">
    <property type="protein sequence ID" value="MDC2742392.1"/>
    <property type="molecule type" value="Genomic_DNA"/>
</dbReference>
<keyword evidence="5" id="KW-0119">Carbohydrate metabolism</keyword>
<reference evidence="12" key="2">
    <citation type="submission" date="2022-10" db="EMBL/GenBank/DDBJ databases">
        <title>Human gut microbiome strain richness.</title>
        <authorList>
            <person name="Chen-Liaw A."/>
        </authorList>
    </citation>
    <scope>NUCLEOTIDE SEQUENCE</scope>
    <source>
        <strain evidence="12">BSD2780120875st1_E1_BSD2780120875_150330</strain>
    </source>
</reference>
<sequence length="462" mass="52177">MKRQICSILLFIFCVTLQAQLVTYPEGLKANMPHNDDYTVRVRIPGGEWEDLFEYNVQVDMDAVQNASMVQFDMNGTVEVMVKKNNGTVREVDIRPLSCNIQYRQNKNVITFMLDKPQYLSVEFNGDRLHNLHLFANPLETEVYKKAEKGIMYFGPGVHAPLDLPNNLIRVPGNTTVYLAPGAVLKAKLLVDGVENVRIIGRGILAHPVRGIEVTNAKNVLIDGITVVNPNHYTVFGAGTKGLTVKNLKSFSCKSWSDGIDLMCCRDVLIDNVFMRNSDDCIALYNHRWNWWGGSGNITVQNAVLWADIAHPINIGGHGDPESPVGEVMENLTFRQIDILEHDEDDVPYQGCMAIDCGDKNLVRNVLFEDIRVESIQEGRLFHLNVRFNEKYDKAPGWGIENVTFRNITYDGLGENPSLIKGFDNSRKVKNVIFDNVVINGQRMTDLNGFVKNEFVEDIRVR</sequence>
<feature type="signal peptide" evidence="10">
    <location>
        <begin position="1"/>
        <end position="19"/>
    </location>
</feature>
<evidence type="ECO:0000256" key="2">
    <source>
        <dbReference type="ARBA" id="ARBA00022737"/>
    </source>
</evidence>
<dbReference type="EMBL" id="VWLB01000023">
    <property type="protein sequence ID" value="KAA3927679.1"/>
    <property type="molecule type" value="Genomic_DNA"/>
</dbReference>
<comment type="caution">
    <text evidence="11">The sequence shown here is derived from an EMBL/GenBank/DDBJ whole genome shotgun (WGS) entry which is preliminary data.</text>
</comment>
<evidence type="ECO:0000256" key="5">
    <source>
        <dbReference type="ARBA" id="ARBA00023277"/>
    </source>
</evidence>
<evidence type="ECO:0000256" key="3">
    <source>
        <dbReference type="ARBA" id="ARBA00022801"/>
    </source>
</evidence>
<dbReference type="GO" id="GO:0000272">
    <property type="term" value="P:polysaccharide catabolic process"/>
    <property type="evidence" value="ECO:0007669"/>
    <property type="project" value="UniProtKB-KW"/>
</dbReference>
<keyword evidence="3 9" id="KW-0378">Hydrolase</keyword>
<evidence type="ECO:0000313" key="11">
    <source>
        <dbReference type="EMBL" id="KAA3927679.1"/>
    </source>
</evidence>
<dbReference type="PANTHER" id="PTHR31736">
    <property type="match status" value="1"/>
</dbReference>
<name>A0A139KSF7_BACOV</name>
<dbReference type="Pfam" id="PF00295">
    <property type="entry name" value="Glyco_hydro_28"/>
    <property type="match status" value="1"/>
</dbReference>
<evidence type="ECO:0000313" key="13">
    <source>
        <dbReference type="Proteomes" id="UP000365824"/>
    </source>
</evidence>
<dbReference type="Proteomes" id="UP001219389">
    <property type="component" value="Unassembled WGS sequence"/>
</dbReference>
<dbReference type="InterPro" id="IPR012334">
    <property type="entry name" value="Pectin_lyas_fold"/>
</dbReference>
<evidence type="ECO:0000256" key="1">
    <source>
        <dbReference type="ARBA" id="ARBA00008834"/>
    </source>
</evidence>
<keyword evidence="2" id="KW-0677">Repeat</keyword>